<dbReference type="STRING" id="994479.GCA_000194155_05767"/>
<evidence type="ECO:0000313" key="1">
    <source>
        <dbReference type="EMBL" id="PKW17901.1"/>
    </source>
</evidence>
<proteinExistence type="predicted"/>
<accession>A0A2N3Y4Z2</accession>
<name>A0A2N3Y4Z2_SACSN</name>
<dbReference type="EMBL" id="PJNB01000001">
    <property type="protein sequence ID" value="PKW17901.1"/>
    <property type="molecule type" value="Genomic_DNA"/>
</dbReference>
<gene>
    <name evidence="1" type="ORF">A8926_5928</name>
</gene>
<evidence type="ECO:0000313" key="2">
    <source>
        <dbReference type="Proteomes" id="UP000233786"/>
    </source>
</evidence>
<dbReference type="AlphaFoldDB" id="A0A2N3Y4Z2"/>
<comment type="caution">
    <text evidence="1">The sequence shown here is derived from an EMBL/GenBank/DDBJ whole genome shotgun (WGS) entry which is preliminary data.</text>
</comment>
<reference evidence="1" key="1">
    <citation type="submission" date="2017-12" db="EMBL/GenBank/DDBJ databases">
        <title>Sequencing the genomes of 1000 Actinobacteria strains.</title>
        <authorList>
            <person name="Klenk H.-P."/>
        </authorList>
    </citation>
    <scope>NUCLEOTIDE SEQUENCE [LARGE SCALE GENOMIC DNA]</scope>
    <source>
        <strain evidence="1">DSM 44228</strain>
    </source>
</reference>
<sequence length="74" mass="8633">MFLFRYRRGPPAEREAVEPVVERLRIAVLHIDKDVWCDMCGVPCAVTVTYATERDERTPLAVHRLIWCETCEGR</sequence>
<protein>
    <submittedName>
        <fullName evidence="1">Uncharacterized protein</fullName>
    </submittedName>
</protein>
<keyword evidence="2" id="KW-1185">Reference proteome</keyword>
<organism evidence="1 2">
    <name type="scientific">Saccharopolyspora spinosa</name>
    <dbReference type="NCBI Taxonomy" id="60894"/>
    <lineage>
        <taxon>Bacteria</taxon>
        <taxon>Bacillati</taxon>
        <taxon>Actinomycetota</taxon>
        <taxon>Actinomycetes</taxon>
        <taxon>Pseudonocardiales</taxon>
        <taxon>Pseudonocardiaceae</taxon>
        <taxon>Saccharopolyspora</taxon>
    </lineage>
</organism>
<dbReference type="Proteomes" id="UP000233786">
    <property type="component" value="Unassembled WGS sequence"/>
</dbReference>